<proteinExistence type="predicted"/>
<name>A0A8X6L3W3_TRICU</name>
<evidence type="ECO:0000313" key="1">
    <source>
        <dbReference type="EMBL" id="GFQ96785.1"/>
    </source>
</evidence>
<protein>
    <submittedName>
        <fullName evidence="1">Uncharacterized protein</fullName>
    </submittedName>
</protein>
<reference evidence="1" key="1">
    <citation type="submission" date="2020-07" db="EMBL/GenBank/DDBJ databases">
        <title>Multicomponent nature underlies the extraordinary mechanical properties of spider dragline silk.</title>
        <authorList>
            <person name="Kono N."/>
            <person name="Nakamura H."/>
            <person name="Mori M."/>
            <person name="Yoshida Y."/>
            <person name="Ohtoshi R."/>
            <person name="Malay A.D."/>
            <person name="Moran D.A.P."/>
            <person name="Tomita M."/>
            <person name="Numata K."/>
            <person name="Arakawa K."/>
        </authorList>
    </citation>
    <scope>NUCLEOTIDE SEQUENCE</scope>
</reference>
<accession>A0A8X6L3W3</accession>
<dbReference type="AlphaFoldDB" id="A0A8X6L3W3"/>
<evidence type="ECO:0000313" key="2">
    <source>
        <dbReference type="Proteomes" id="UP000887116"/>
    </source>
</evidence>
<comment type="caution">
    <text evidence="1">The sequence shown here is derived from an EMBL/GenBank/DDBJ whole genome shotgun (WGS) entry which is preliminary data.</text>
</comment>
<gene>
    <name evidence="1" type="primary">NCL1_26961</name>
    <name evidence="1" type="ORF">TNCT_733371</name>
</gene>
<keyword evidence="2" id="KW-1185">Reference proteome</keyword>
<organism evidence="1 2">
    <name type="scientific">Trichonephila clavata</name>
    <name type="common">Joro spider</name>
    <name type="synonym">Nephila clavata</name>
    <dbReference type="NCBI Taxonomy" id="2740835"/>
    <lineage>
        <taxon>Eukaryota</taxon>
        <taxon>Metazoa</taxon>
        <taxon>Ecdysozoa</taxon>
        <taxon>Arthropoda</taxon>
        <taxon>Chelicerata</taxon>
        <taxon>Arachnida</taxon>
        <taxon>Araneae</taxon>
        <taxon>Araneomorphae</taxon>
        <taxon>Entelegynae</taxon>
        <taxon>Araneoidea</taxon>
        <taxon>Nephilidae</taxon>
        <taxon>Trichonephila</taxon>
    </lineage>
</organism>
<sequence>MDRPSVSFVNTALLTLTKIGNCPNELLYITKMRNLILFQIPGAVYSYLNYEFHQSFRLDKRKTLLYHMCLHYAFSNVLKYHFPVHNFEPFRHWCIETIDNTGYPLSQNEGEDTVNTEHFLVANATFYDRISIAEDWTNSDWGIVVAEMLCIIETCCSNSYLNPMREFTWRRLYSRNNTLFTCDSIDFAFYAREQRLQQVPVKILKEITKRQIGGSFKLKEVLKTIASPYYYVFPHQDENEHSDFETNTVPSFEQQMSHRFCIKCHIAVKRNEHGV</sequence>
<dbReference type="Proteomes" id="UP000887116">
    <property type="component" value="Unassembled WGS sequence"/>
</dbReference>
<dbReference type="EMBL" id="BMAO01004761">
    <property type="protein sequence ID" value="GFQ96785.1"/>
    <property type="molecule type" value="Genomic_DNA"/>
</dbReference>